<comment type="caution">
    <text evidence="2">The sequence shown here is derived from an EMBL/GenBank/DDBJ whole genome shotgun (WGS) entry which is preliminary data.</text>
</comment>
<dbReference type="EMBL" id="JAWHQM010000032">
    <property type="protein sequence ID" value="KAK5633456.1"/>
    <property type="molecule type" value="Genomic_DNA"/>
</dbReference>
<gene>
    <name evidence="2" type="ORF">RRF57_009170</name>
</gene>
<protein>
    <submittedName>
        <fullName evidence="2">Uncharacterized protein</fullName>
    </submittedName>
</protein>
<evidence type="ECO:0000256" key="1">
    <source>
        <dbReference type="SAM" id="MobiDB-lite"/>
    </source>
</evidence>
<organism evidence="2 3">
    <name type="scientific">Xylaria bambusicola</name>
    <dbReference type="NCBI Taxonomy" id="326684"/>
    <lineage>
        <taxon>Eukaryota</taxon>
        <taxon>Fungi</taxon>
        <taxon>Dikarya</taxon>
        <taxon>Ascomycota</taxon>
        <taxon>Pezizomycotina</taxon>
        <taxon>Sordariomycetes</taxon>
        <taxon>Xylariomycetidae</taxon>
        <taxon>Xylariales</taxon>
        <taxon>Xylariaceae</taxon>
        <taxon>Xylaria</taxon>
    </lineage>
</organism>
<feature type="compositionally biased region" description="Low complexity" evidence="1">
    <location>
        <begin position="61"/>
        <end position="75"/>
    </location>
</feature>
<dbReference type="Proteomes" id="UP001305414">
    <property type="component" value="Unassembled WGS sequence"/>
</dbReference>
<reference evidence="2 3" key="1">
    <citation type="submission" date="2023-10" db="EMBL/GenBank/DDBJ databases">
        <title>Draft genome sequence of Xylaria bambusicola isolate GMP-LS, the root and basal stem rot pathogen of sugarcane in Indonesia.</title>
        <authorList>
            <person name="Selvaraj P."/>
            <person name="Muralishankar V."/>
            <person name="Muruganantham S."/>
            <person name="Sp S."/>
            <person name="Haryani S."/>
            <person name="Lau K.J.X."/>
            <person name="Naqvi N.I."/>
        </authorList>
    </citation>
    <scope>NUCLEOTIDE SEQUENCE [LARGE SCALE GENOMIC DNA]</scope>
    <source>
        <strain evidence="2">GMP-LS</strain>
    </source>
</reference>
<evidence type="ECO:0000313" key="3">
    <source>
        <dbReference type="Proteomes" id="UP001305414"/>
    </source>
</evidence>
<keyword evidence="3" id="KW-1185">Reference proteome</keyword>
<sequence>MSTANRHTLFLDDAVSDGELELVVAKPTPPISHPPTNRTLKRRRVIGREAQEDEGATEAKSVSLSSSSSSSSTRSRFPIKHADHSSHMPFVPVLTGSP</sequence>
<feature type="region of interest" description="Disordered" evidence="1">
    <location>
        <begin position="25"/>
        <end position="98"/>
    </location>
</feature>
<accession>A0AAN7ZBT8</accession>
<evidence type="ECO:0000313" key="2">
    <source>
        <dbReference type="EMBL" id="KAK5633456.1"/>
    </source>
</evidence>
<proteinExistence type="predicted"/>
<name>A0AAN7ZBT8_9PEZI</name>
<dbReference type="AlphaFoldDB" id="A0AAN7ZBT8"/>